<reference evidence="2" key="1">
    <citation type="journal article" date="2019" name="Curr. Biol.">
        <title>Genome Sequence of Striga asiatica Provides Insight into the Evolution of Plant Parasitism.</title>
        <authorList>
            <person name="Yoshida S."/>
            <person name="Kim S."/>
            <person name="Wafula E.K."/>
            <person name="Tanskanen J."/>
            <person name="Kim Y.M."/>
            <person name="Honaas L."/>
            <person name="Yang Z."/>
            <person name="Spallek T."/>
            <person name="Conn C.E."/>
            <person name="Ichihashi Y."/>
            <person name="Cheong K."/>
            <person name="Cui S."/>
            <person name="Der J.P."/>
            <person name="Gundlach H."/>
            <person name="Jiao Y."/>
            <person name="Hori C."/>
            <person name="Ishida J.K."/>
            <person name="Kasahara H."/>
            <person name="Kiba T."/>
            <person name="Kim M.S."/>
            <person name="Koo N."/>
            <person name="Laohavisit A."/>
            <person name="Lee Y.H."/>
            <person name="Lumba S."/>
            <person name="McCourt P."/>
            <person name="Mortimer J.C."/>
            <person name="Mutuku J.M."/>
            <person name="Nomura T."/>
            <person name="Sasaki-Sekimoto Y."/>
            <person name="Seto Y."/>
            <person name="Wang Y."/>
            <person name="Wakatake T."/>
            <person name="Sakakibara H."/>
            <person name="Demura T."/>
            <person name="Yamaguchi S."/>
            <person name="Yoneyama K."/>
            <person name="Manabe R.I."/>
            <person name="Nelson D.C."/>
            <person name="Schulman A.H."/>
            <person name="Timko M.P."/>
            <person name="dePamphilis C.W."/>
            <person name="Choi D."/>
            <person name="Shirasu K."/>
        </authorList>
    </citation>
    <scope>NUCLEOTIDE SEQUENCE [LARGE SCALE GENOMIC DNA]</scope>
    <source>
        <strain evidence="2">cv. UVA1</strain>
    </source>
</reference>
<dbReference type="EMBL" id="BKCP01005572">
    <property type="protein sequence ID" value="GER39112.1"/>
    <property type="molecule type" value="Genomic_DNA"/>
</dbReference>
<dbReference type="GO" id="GO:0016787">
    <property type="term" value="F:hydrolase activity"/>
    <property type="evidence" value="ECO:0007669"/>
    <property type="project" value="UniProtKB-KW"/>
</dbReference>
<name>A0A5A7Q2S3_STRAF</name>
<protein>
    <submittedName>
        <fullName evidence="1">Alpha/beta-Hydrolases superfamily protein</fullName>
    </submittedName>
</protein>
<organism evidence="1 2">
    <name type="scientific">Striga asiatica</name>
    <name type="common">Asiatic witchweed</name>
    <name type="synonym">Buchnera asiatica</name>
    <dbReference type="NCBI Taxonomy" id="4170"/>
    <lineage>
        <taxon>Eukaryota</taxon>
        <taxon>Viridiplantae</taxon>
        <taxon>Streptophyta</taxon>
        <taxon>Embryophyta</taxon>
        <taxon>Tracheophyta</taxon>
        <taxon>Spermatophyta</taxon>
        <taxon>Magnoliopsida</taxon>
        <taxon>eudicotyledons</taxon>
        <taxon>Gunneridae</taxon>
        <taxon>Pentapetalae</taxon>
        <taxon>asterids</taxon>
        <taxon>lamiids</taxon>
        <taxon>Lamiales</taxon>
        <taxon>Orobanchaceae</taxon>
        <taxon>Buchnereae</taxon>
        <taxon>Striga</taxon>
    </lineage>
</organism>
<evidence type="ECO:0000313" key="2">
    <source>
        <dbReference type="Proteomes" id="UP000325081"/>
    </source>
</evidence>
<accession>A0A5A7Q2S3</accession>
<comment type="caution">
    <text evidence="1">The sequence shown here is derived from an EMBL/GenBank/DDBJ whole genome shotgun (WGS) entry which is preliminary data.</text>
</comment>
<keyword evidence="2" id="KW-1185">Reference proteome</keyword>
<dbReference type="AlphaFoldDB" id="A0A5A7Q2S3"/>
<keyword evidence="1" id="KW-0378">Hydrolase</keyword>
<dbReference type="Proteomes" id="UP000325081">
    <property type="component" value="Unassembled WGS sequence"/>
</dbReference>
<sequence length="192" mass="22442">MQALGFCYADPKGRVRRDDNCPILAKVFFTKYADRFFSLHLLSQLRLLPLQGPKKLLSTQPINRRTSSSSSCMLAVRISSAVNLIEERQPKQKWKAERVLGLLRQHFYKTSSKRQSTPEGKKDVKLPYSEIGIQILPAMITGELKECYFSYMLNTCKSNEEKRRRKCRPFESNVDFDTRLDNSRMNEIWNPW</sequence>
<gene>
    <name evidence="1" type="ORF">STAS_15662</name>
</gene>
<evidence type="ECO:0000313" key="1">
    <source>
        <dbReference type="EMBL" id="GER39112.1"/>
    </source>
</evidence>
<proteinExistence type="predicted"/>